<protein>
    <submittedName>
        <fullName evidence="2">Fimbrial protein</fullName>
    </submittedName>
</protein>
<dbReference type="HOGENOM" id="CLU_088965_1_0_6"/>
<dbReference type="GO" id="GO:0009289">
    <property type="term" value="C:pilus"/>
    <property type="evidence" value="ECO:0007669"/>
    <property type="project" value="InterPro"/>
</dbReference>
<dbReference type="PANTHER" id="PTHR33420:SF26">
    <property type="entry name" value="FIMBRIAL SUBUNIT"/>
    <property type="match status" value="1"/>
</dbReference>
<dbReference type="GO" id="GO:0043709">
    <property type="term" value="P:cell adhesion involved in single-species biofilm formation"/>
    <property type="evidence" value="ECO:0007669"/>
    <property type="project" value="TreeGrafter"/>
</dbReference>
<dbReference type="Proteomes" id="UP000005959">
    <property type="component" value="Unassembled WGS sequence"/>
</dbReference>
<proteinExistence type="predicted"/>
<dbReference type="InterPro" id="IPR000259">
    <property type="entry name" value="Adhesion_dom_fimbrial"/>
</dbReference>
<name>G9Y6G2_HAFAL</name>
<organism evidence="2 3">
    <name type="scientific">Hafnia alvei ATCC 51873</name>
    <dbReference type="NCBI Taxonomy" id="1002364"/>
    <lineage>
        <taxon>Bacteria</taxon>
        <taxon>Pseudomonadati</taxon>
        <taxon>Pseudomonadota</taxon>
        <taxon>Gammaproteobacteria</taxon>
        <taxon>Enterobacterales</taxon>
        <taxon>Hafniaceae</taxon>
        <taxon>Hafnia</taxon>
    </lineage>
</organism>
<dbReference type="InterPro" id="IPR050263">
    <property type="entry name" value="Bact_Fimbrial_Adh_Pro"/>
</dbReference>
<evidence type="ECO:0000313" key="2">
    <source>
        <dbReference type="EMBL" id="EHM42842.1"/>
    </source>
</evidence>
<evidence type="ECO:0000313" key="3">
    <source>
        <dbReference type="Proteomes" id="UP000005959"/>
    </source>
</evidence>
<comment type="caution">
    <text evidence="2">The sequence shown here is derived from an EMBL/GenBank/DDBJ whole genome shotgun (WGS) entry which is preliminary data.</text>
</comment>
<dbReference type="EMBL" id="AGCI01000048">
    <property type="protein sequence ID" value="EHM42842.1"/>
    <property type="molecule type" value="Genomic_DNA"/>
</dbReference>
<dbReference type="AlphaFoldDB" id="G9Y6G2"/>
<accession>G9Y6G2</accession>
<feature type="domain" description="Fimbrial-type adhesion" evidence="1">
    <location>
        <begin position="52"/>
        <end position="211"/>
    </location>
</feature>
<dbReference type="InterPro" id="IPR036937">
    <property type="entry name" value="Adhesion_dom_fimbrial_sf"/>
</dbReference>
<gene>
    <name evidence="2" type="ORF">HMPREF0454_02245</name>
</gene>
<dbReference type="PATRIC" id="fig|1002364.3.peg.2032"/>
<dbReference type="PANTHER" id="PTHR33420">
    <property type="entry name" value="FIMBRIAL SUBUNIT ELFA-RELATED"/>
    <property type="match status" value="1"/>
</dbReference>
<dbReference type="InterPro" id="IPR008966">
    <property type="entry name" value="Adhesion_dom_sf"/>
</dbReference>
<reference evidence="2 3" key="1">
    <citation type="submission" date="2011-08" db="EMBL/GenBank/DDBJ databases">
        <authorList>
            <person name="Weinstock G."/>
            <person name="Sodergren E."/>
            <person name="Clifton S."/>
            <person name="Fulton L."/>
            <person name="Fulton B."/>
            <person name="Courtney L."/>
            <person name="Fronick C."/>
            <person name="Harrison M."/>
            <person name="Strong C."/>
            <person name="Farmer C."/>
            <person name="Delahaunty K."/>
            <person name="Markovic C."/>
            <person name="Hall O."/>
            <person name="Minx P."/>
            <person name="Tomlinson C."/>
            <person name="Mitreva M."/>
            <person name="Hou S."/>
            <person name="Chen J."/>
            <person name="Wollam A."/>
            <person name="Pepin K.H."/>
            <person name="Johnson M."/>
            <person name="Bhonagiri V."/>
            <person name="Zhang X."/>
            <person name="Suruliraj S."/>
            <person name="Warren W."/>
            <person name="Chinwalla A."/>
            <person name="Mardis E.R."/>
            <person name="Wilson R.K."/>
        </authorList>
    </citation>
    <scope>NUCLEOTIDE SEQUENCE [LARGE SCALE GENOMIC DNA]</scope>
    <source>
        <strain evidence="2 3">ATCC 51873</strain>
    </source>
</reference>
<dbReference type="SUPFAM" id="SSF49401">
    <property type="entry name" value="Bacterial adhesins"/>
    <property type="match status" value="1"/>
</dbReference>
<dbReference type="Gene3D" id="2.60.40.1090">
    <property type="entry name" value="Fimbrial-type adhesion domain"/>
    <property type="match status" value="1"/>
</dbReference>
<evidence type="ECO:0000259" key="1">
    <source>
        <dbReference type="Pfam" id="PF00419"/>
    </source>
</evidence>
<sequence>MANAMRTSYLRLTRTTLWICLLSGAVTFFDLQLAQAKSIDGWDVYGMHGEMTVQGSLTEPACVLAMESKDQSIDLGITSRVSLNRIGNRTDPVTVHFQLKDCGVVGNSPRDDSHGGNITFLPGQLVSYVTVSGVASDSNKYLMKVSGSAGGVGLRLEDYKHRQLIPGEHSEPLIMSQGNTDLVMYAMLERIPEELIEGEYHTTINLNLTYQ</sequence>
<dbReference type="Pfam" id="PF00419">
    <property type="entry name" value="Fimbrial"/>
    <property type="match status" value="1"/>
</dbReference>